<keyword evidence="18" id="KW-1185">Reference proteome</keyword>
<reference evidence="17 18" key="2">
    <citation type="submission" date="2020-07" db="EMBL/GenBank/DDBJ databases">
        <title>Genome assembly of wild tea tree DASZ reveals pedigree and selection history of tea varieties.</title>
        <authorList>
            <person name="Zhang W."/>
        </authorList>
    </citation>
    <scope>NUCLEOTIDE SEQUENCE [LARGE SCALE GENOMIC DNA]</scope>
    <source>
        <strain evidence="18">cv. G240</strain>
        <tissue evidence="17">Leaf</tissue>
    </source>
</reference>
<proteinExistence type="inferred from homology"/>
<dbReference type="InterPro" id="IPR001245">
    <property type="entry name" value="Ser-Thr/Tyr_kinase_cat_dom"/>
</dbReference>
<dbReference type="Proteomes" id="UP000593564">
    <property type="component" value="Unassembled WGS sequence"/>
</dbReference>
<evidence type="ECO:0000256" key="6">
    <source>
        <dbReference type="ARBA" id="ARBA00022679"/>
    </source>
</evidence>
<gene>
    <name evidence="17" type="ORF">HYC85_013904</name>
</gene>
<dbReference type="EC" id="2.7.11.1" evidence="2"/>
<sequence>MEAKDDVYSPNGVLEDYLRTVESETVSSKASTSESEAQQNSKPTSRWGGFVQLLKIRSKTPLWRISRSLREDINTGLDPLVDTDLPQQKNFTLSELQTATNCFSQENLIGKGGYAEVYKGRLRDGQVVAIKRLTRGLPDERIGDFLCELGIMAHVNHPNTAKLIGYGVEGGMYLVLEFYPRGSLASLLHHGSKEKLNWSIRYKVALGTADGLLYLHEGCRRRIIHRDIKAANVLLTENFEPQICDFGLAKWLPEQWTHHTVSKFEGTFGYLAPEYLMHGIVDEKTDVYAFGVLLLELITGRRALDYSKQSLVIWAKPLLKKNNIKELVDPSLGDDYDSIQMNLVVLAAFLCIQQSSIQRPRMRQIVQLLKGSQGSLESVQKYQKPSFWKRYYVELFTTEGYNGTSDFNSLHRPKQPALEP</sequence>
<dbReference type="GO" id="GO:0051020">
    <property type="term" value="F:GTPase binding"/>
    <property type="evidence" value="ECO:0007669"/>
    <property type="project" value="UniProtKB-ARBA"/>
</dbReference>
<protein>
    <recommendedName>
        <fullName evidence="2">non-specific serine/threonine protein kinase</fullName>
        <ecNumber evidence="2">2.7.11.1</ecNumber>
    </recommendedName>
</protein>
<evidence type="ECO:0000256" key="7">
    <source>
        <dbReference type="ARBA" id="ARBA00022741"/>
    </source>
</evidence>
<evidence type="ECO:0000313" key="18">
    <source>
        <dbReference type="Proteomes" id="UP000593564"/>
    </source>
</evidence>
<keyword evidence="6" id="KW-0808">Transferase</keyword>
<dbReference type="InterPro" id="IPR046958">
    <property type="entry name" value="RBK1/2/STUNTED"/>
</dbReference>
<dbReference type="PANTHER" id="PTHR47987:SF12">
    <property type="entry name" value="PROTEIN KINASE FAMILY PROTEIN"/>
    <property type="match status" value="1"/>
</dbReference>
<evidence type="ECO:0000256" key="1">
    <source>
        <dbReference type="ARBA" id="ARBA00004496"/>
    </source>
</evidence>
<dbReference type="SUPFAM" id="SSF56112">
    <property type="entry name" value="Protein kinase-like (PK-like)"/>
    <property type="match status" value="1"/>
</dbReference>
<dbReference type="PROSITE" id="PS00108">
    <property type="entry name" value="PROTEIN_KINASE_ST"/>
    <property type="match status" value="1"/>
</dbReference>
<evidence type="ECO:0000259" key="16">
    <source>
        <dbReference type="PROSITE" id="PS50011"/>
    </source>
</evidence>
<accession>A0A7J7H5V6</accession>
<evidence type="ECO:0000256" key="5">
    <source>
        <dbReference type="ARBA" id="ARBA00022553"/>
    </source>
</evidence>
<dbReference type="InterPro" id="IPR008271">
    <property type="entry name" value="Ser/Thr_kinase_AS"/>
</dbReference>
<dbReference type="SMART" id="SM00220">
    <property type="entry name" value="S_TKc"/>
    <property type="match status" value="1"/>
</dbReference>
<evidence type="ECO:0000256" key="2">
    <source>
        <dbReference type="ARBA" id="ARBA00012513"/>
    </source>
</evidence>
<evidence type="ECO:0000256" key="3">
    <source>
        <dbReference type="ARBA" id="ARBA00022490"/>
    </source>
</evidence>
<dbReference type="Pfam" id="PF07714">
    <property type="entry name" value="PK_Tyr_Ser-Thr"/>
    <property type="match status" value="1"/>
</dbReference>
<feature type="binding site" evidence="13">
    <location>
        <position position="131"/>
    </location>
    <ligand>
        <name>ATP</name>
        <dbReference type="ChEBI" id="CHEBI:30616"/>
    </ligand>
</feature>
<dbReference type="FunFam" id="3.30.200.20:FF:000389">
    <property type="entry name" value="Receptor-like cytosolic serine/threonine-protein kinase RBK1"/>
    <property type="match status" value="1"/>
</dbReference>
<dbReference type="GO" id="GO:0005524">
    <property type="term" value="F:ATP binding"/>
    <property type="evidence" value="ECO:0007669"/>
    <property type="project" value="UniProtKB-UniRule"/>
</dbReference>
<dbReference type="InterPro" id="IPR011009">
    <property type="entry name" value="Kinase-like_dom_sf"/>
</dbReference>
<keyword evidence="9 13" id="KW-0067">ATP-binding</keyword>
<comment type="catalytic activity">
    <reaction evidence="11">
        <text>L-seryl-[protein] + ATP = O-phospho-L-seryl-[protein] + ADP + H(+)</text>
        <dbReference type="Rhea" id="RHEA:17989"/>
        <dbReference type="Rhea" id="RHEA-COMP:9863"/>
        <dbReference type="Rhea" id="RHEA-COMP:11604"/>
        <dbReference type="ChEBI" id="CHEBI:15378"/>
        <dbReference type="ChEBI" id="CHEBI:29999"/>
        <dbReference type="ChEBI" id="CHEBI:30616"/>
        <dbReference type="ChEBI" id="CHEBI:83421"/>
        <dbReference type="ChEBI" id="CHEBI:456216"/>
        <dbReference type="EC" id="2.7.11.1"/>
    </reaction>
</comment>
<dbReference type="PANTHER" id="PTHR47987">
    <property type="entry name" value="OS08G0249100 PROTEIN"/>
    <property type="match status" value="1"/>
</dbReference>
<dbReference type="InterPro" id="IPR017441">
    <property type="entry name" value="Protein_kinase_ATP_BS"/>
</dbReference>
<evidence type="ECO:0000256" key="12">
    <source>
        <dbReference type="ARBA" id="ARBA00063228"/>
    </source>
</evidence>
<dbReference type="Gene3D" id="3.30.200.20">
    <property type="entry name" value="Phosphorylase Kinase, domain 1"/>
    <property type="match status" value="1"/>
</dbReference>
<dbReference type="PROSITE" id="PS50011">
    <property type="entry name" value="PROTEIN_KINASE_DOM"/>
    <property type="match status" value="1"/>
</dbReference>
<keyword evidence="7 13" id="KW-0547">Nucleotide-binding</keyword>
<evidence type="ECO:0000256" key="15">
    <source>
        <dbReference type="SAM" id="MobiDB-lite"/>
    </source>
</evidence>
<evidence type="ECO:0000256" key="13">
    <source>
        <dbReference type="PROSITE-ProRule" id="PRU10141"/>
    </source>
</evidence>
<dbReference type="PROSITE" id="PS00107">
    <property type="entry name" value="PROTEIN_KINASE_ATP"/>
    <property type="match status" value="1"/>
</dbReference>
<evidence type="ECO:0000256" key="11">
    <source>
        <dbReference type="ARBA" id="ARBA00048679"/>
    </source>
</evidence>
<evidence type="ECO:0000256" key="4">
    <source>
        <dbReference type="ARBA" id="ARBA00022527"/>
    </source>
</evidence>
<dbReference type="EMBL" id="JACBKZ010000006">
    <property type="protein sequence ID" value="KAF5947947.1"/>
    <property type="molecule type" value="Genomic_DNA"/>
</dbReference>
<name>A0A7J7H5V6_CAMSI</name>
<keyword evidence="3" id="KW-0963">Cytoplasm</keyword>
<keyword evidence="4 14" id="KW-0723">Serine/threonine-protein kinase</keyword>
<comment type="catalytic activity">
    <reaction evidence="10">
        <text>L-threonyl-[protein] + ATP = O-phospho-L-threonyl-[protein] + ADP + H(+)</text>
        <dbReference type="Rhea" id="RHEA:46608"/>
        <dbReference type="Rhea" id="RHEA-COMP:11060"/>
        <dbReference type="Rhea" id="RHEA-COMP:11605"/>
        <dbReference type="ChEBI" id="CHEBI:15378"/>
        <dbReference type="ChEBI" id="CHEBI:30013"/>
        <dbReference type="ChEBI" id="CHEBI:30616"/>
        <dbReference type="ChEBI" id="CHEBI:61977"/>
        <dbReference type="ChEBI" id="CHEBI:456216"/>
        <dbReference type="EC" id="2.7.11.1"/>
    </reaction>
</comment>
<feature type="domain" description="Protein kinase" evidence="16">
    <location>
        <begin position="103"/>
        <end position="376"/>
    </location>
</feature>
<evidence type="ECO:0000256" key="10">
    <source>
        <dbReference type="ARBA" id="ARBA00047899"/>
    </source>
</evidence>
<dbReference type="FunFam" id="1.10.510.10:FF:000335">
    <property type="entry name" value="receptor-like cytosolic serine/threonine-protein kinase RBK2"/>
    <property type="match status" value="1"/>
</dbReference>
<evidence type="ECO:0000256" key="8">
    <source>
        <dbReference type="ARBA" id="ARBA00022777"/>
    </source>
</evidence>
<comment type="similarity">
    <text evidence="14">Belongs to the protein kinase superfamily.</text>
</comment>
<dbReference type="GO" id="GO:0004674">
    <property type="term" value="F:protein serine/threonine kinase activity"/>
    <property type="evidence" value="ECO:0007669"/>
    <property type="project" value="UniProtKB-KW"/>
</dbReference>
<dbReference type="GO" id="GO:0005737">
    <property type="term" value="C:cytoplasm"/>
    <property type="evidence" value="ECO:0007669"/>
    <property type="project" value="UniProtKB-SubCell"/>
</dbReference>
<evidence type="ECO:0000256" key="14">
    <source>
        <dbReference type="RuleBase" id="RU000304"/>
    </source>
</evidence>
<keyword evidence="8" id="KW-0418">Kinase</keyword>
<keyword evidence="5" id="KW-0597">Phosphoprotein</keyword>
<comment type="subcellular location">
    <subcellularLocation>
        <location evidence="1">Cytoplasm</location>
    </subcellularLocation>
</comment>
<comment type="subunit">
    <text evidence="12">Interacts with ARAC5 and ARAC10.</text>
</comment>
<evidence type="ECO:0000313" key="17">
    <source>
        <dbReference type="EMBL" id="KAF5947947.1"/>
    </source>
</evidence>
<dbReference type="Gene3D" id="1.10.510.10">
    <property type="entry name" value="Transferase(Phosphotransferase) domain 1"/>
    <property type="match status" value="1"/>
</dbReference>
<comment type="caution">
    <text evidence="17">The sequence shown here is derived from an EMBL/GenBank/DDBJ whole genome shotgun (WGS) entry which is preliminary data.</text>
</comment>
<reference evidence="18" key="1">
    <citation type="journal article" date="2020" name="Nat. Commun.">
        <title>Genome assembly of wild tea tree DASZ reveals pedigree and selection history of tea varieties.</title>
        <authorList>
            <person name="Zhang W."/>
            <person name="Zhang Y."/>
            <person name="Qiu H."/>
            <person name="Guo Y."/>
            <person name="Wan H."/>
            <person name="Zhang X."/>
            <person name="Scossa F."/>
            <person name="Alseekh S."/>
            <person name="Zhang Q."/>
            <person name="Wang P."/>
            <person name="Xu L."/>
            <person name="Schmidt M.H."/>
            <person name="Jia X."/>
            <person name="Li D."/>
            <person name="Zhu A."/>
            <person name="Guo F."/>
            <person name="Chen W."/>
            <person name="Ni D."/>
            <person name="Usadel B."/>
            <person name="Fernie A.R."/>
            <person name="Wen W."/>
        </authorList>
    </citation>
    <scope>NUCLEOTIDE SEQUENCE [LARGE SCALE GENOMIC DNA]</scope>
    <source>
        <strain evidence="18">cv. G240</strain>
    </source>
</reference>
<organism evidence="17 18">
    <name type="scientific">Camellia sinensis</name>
    <name type="common">Tea plant</name>
    <name type="synonym">Thea sinensis</name>
    <dbReference type="NCBI Taxonomy" id="4442"/>
    <lineage>
        <taxon>Eukaryota</taxon>
        <taxon>Viridiplantae</taxon>
        <taxon>Streptophyta</taxon>
        <taxon>Embryophyta</taxon>
        <taxon>Tracheophyta</taxon>
        <taxon>Spermatophyta</taxon>
        <taxon>Magnoliopsida</taxon>
        <taxon>eudicotyledons</taxon>
        <taxon>Gunneridae</taxon>
        <taxon>Pentapetalae</taxon>
        <taxon>asterids</taxon>
        <taxon>Ericales</taxon>
        <taxon>Theaceae</taxon>
        <taxon>Camellia</taxon>
    </lineage>
</organism>
<dbReference type="InterPro" id="IPR000719">
    <property type="entry name" value="Prot_kinase_dom"/>
</dbReference>
<evidence type="ECO:0000256" key="9">
    <source>
        <dbReference type="ARBA" id="ARBA00022840"/>
    </source>
</evidence>
<dbReference type="AlphaFoldDB" id="A0A7J7H5V6"/>
<feature type="region of interest" description="Disordered" evidence="15">
    <location>
        <begin position="24"/>
        <end position="44"/>
    </location>
</feature>